<feature type="domain" description="NusB/RsmB/TIM44" evidence="7">
    <location>
        <begin position="4"/>
        <end position="129"/>
    </location>
</feature>
<dbReference type="eggNOG" id="COG0781">
    <property type="taxonomic scope" value="Bacteria"/>
</dbReference>
<keyword evidence="5 6" id="KW-0804">Transcription</keyword>
<dbReference type="HOGENOM" id="CLU_087843_3_0_9"/>
<evidence type="ECO:0000256" key="2">
    <source>
        <dbReference type="ARBA" id="ARBA00022814"/>
    </source>
</evidence>
<dbReference type="SUPFAM" id="SSF48013">
    <property type="entry name" value="NusB-like"/>
    <property type="match status" value="1"/>
</dbReference>
<dbReference type="Gene3D" id="1.10.940.10">
    <property type="entry name" value="NusB-like"/>
    <property type="match status" value="1"/>
</dbReference>
<dbReference type="AlphaFoldDB" id="E6U5K0"/>
<dbReference type="InterPro" id="IPR011605">
    <property type="entry name" value="NusB_fam"/>
</dbReference>
<evidence type="ECO:0000313" key="9">
    <source>
        <dbReference type="Proteomes" id="UP000001551"/>
    </source>
</evidence>
<gene>
    <name evidence="6" type="primary">nusB</name>
    <name evidence="8" type="ordered locus">Ethha_1208</name>
</gene>
<evidence type="ECO:0000259" key="7">
    <source>
        <dbReference type="Pfam" id="PF01029"/>
    </source>
</evidence>
<dbReference type="Proteomes" id="UP000001551">
    <property type="component" value="Chromosome"/>
</dbReference>
<dbReference type="RefSeq" id="WP_013485120.1">
    <property type="nucleotide sequence ID" value="NC_014828.1"/>
</dbReference>
<keyword evidence="2 6" id="KW-0889">Transcription antitermination</keyword>
<evidence type="ECO:0000256" key="4">
    <source>
        <dbReference type="ARBA" id="ARBA00023015"/>
    </source>
</evidence>
<dbReference type="InterPro" id="IPR006027">
    <property type="entry name" value="NusB_RsmB_TIM44"/>
</dbReference>
<proteinExistence type="inferred from homology"/>
<protein>
    <recommendedName>
        <fullName evidence="6">Transcription antitermination protein NusB</fullName>
    </recommendedName>
    <alternativeName>
        <fullName evidence="6">Antitermination factor NusB</fullName>
    </alternativeName>
</protein>
<dbReference type="EMBL" id="CP002400">
    <property type="protein sequence ID" value="ADU26759.1"/>
    <property type="molecule type" value="Genomic_DNA"/>
</dbReference>
<reference evidence="8 9" key="1">
    <citation type="submission" date="2010-12" db="EMBL/GenBank/DDBJ databases">
        <title>Complete sequence of Ethanoligenens harbinense YUAN-3.</title>
        <authorList>
            <person name="Lucas S."/>
            <person name="Copeland A."/>
            <person name="Lapidus A."/>
            <person name="Cheng J.-F."/>
            <person name="Bruce D."/>
            <person name="Goodwin L."/>
            <person name="Pitluck S."/>
            <person name="Chertkov O."/>
            <person name="Misra M."/>
            <person name="Detter J.C."/>
            <person name="Han C."/>
            <person name="Tapia R."/>
            <person name="Land M."/>
            <person name="Hauser L."/>
            <person name="Jeffries C."/>
            <person name="Kyrpides N."/>
            <person name="Ivanova N."/>
            <person name="Mikhailova N."/>
            <person name="Wang A."/>
            <person name="Mouttaki H."/>
            <person name="He Z."/>
            <person name="Zhou J."/>
            <person name="Hemme C.L."/>
            <person name="Woyke T."/>
        </authorList>
    </citation>
    <scope>NUCLEOTIDE SEQUENCE [LARGE SCALE GENOMIC DNA]</scope>
    <source>
        <strain evidence="9">DSM 18485 / JCM 12961 / CGMCC 1.5033 / YUAN-3</strain>
    </source>
</reference>
<evidence type="ECO:0000256" key="6">
    <source>
        <dbReference type="HAMAP-Rule" id="MF_00073"/>
    </source>
</evidence>
<name>E6U5K0_ETHHY</name>
<evidence type="ECO:0000256" key="5">
    <source>
        <dbReference type="ARBA" id="ARBA00023163"/>
    </source>
</evidence>
<sequence>MTRREAREQALCLVFEGLFKEENVSEILDLAVQAREEFLVDTFAEMLATGVYDHRDDIDRKIEQYAIGWTKSRLSRVVLTVLRIAFFELLYEQDTPDSVAINEAVELAKKYGGDGDSAFVNGVLGAFVRAEKADAT</sequence>
<keyword evidence="4 6" id="KW-0805">Transcription regulation</keyword>
<dbReference type="KEGG" id="eha:Ethha_1208"/>
<organism evidence="8 9">
    <name type="scientific">Ethanoligenens harbinense (strain DSM 18485 / JCM 12961 / CGMCC 1.5033 / YUAN-3)</name>
    <dbReference type="NCBI Taxonomy" id="663278"/>
    <lineage>
        <taxon>Bacteria</taxon>
        <taxon>Bacillati</taxon>
        <taxon>Bacillota</taxon>
        <taxon>Clostridia</taxon>
        <taxon>Eubacteriales</taxon>
        <taxon>Oscillospiraceae</taxon>
        <taxon>Ethanoligenens</taxon>
    </lineage>
</organism>
<dbReference type="PANTHER" id="PTHR11078">
    <property type="entry name" value="N UTILIZATION SUBSTANCE PROTEIN B-RELATED"/>
    <property type="match status" value="1"/>
</dbReference>
<dbReference type="Pfam" id="PF01029">
    <property type="entry name" value="NusB"/>
    <property type="match status" value="1"/>
</dbReference>
<dbReference type="GO" id="GO:0031564">
    <property type="term" value="P:transcription antitermination"/>
    <property type="evidence" value="ECO:0007669"/>
    <property type="project" value="UniProtKB-KW"/>
</dbReference>
<comment type="function">
    <text evidence="6">Involved in transcription antitermination. Required for transcription of ribosomal RNA (rRNA) genes. Binds specifically to the boxA antiterminator sequence of the ribosomal RNA (rrn) operons.</text>
</comment>
<dbReference type="PANTHER" id="PTHR11078:SF3">
    <property type="entry name" value="ANTITERMINATION NUSB DOMAIN-CONTAINING PROTEIN"/>
    <property type="match status" value="1"/>
</dbReference>
<dbReference type="GO" id="GO:0006353">
    <property type="term" value="P:DNA-templated transcription termination"/>
    <property type="evidence" value="ECO:0007669"/>
    <property type="project" value="UniProtKB-UniRule"/>
</dbReference>
<evidence type="ECO:0000313" key="8">
    <source>
        <dbReference type="EMBL" id="ADU26759.1"/>
    </source>
</evidence>
<evidence type="ECO:0000256" key="3">
    <source>
        <dbReference type="ARBA" id="ARBA00022884"/>
    </source>
</evidence>
<dbReference type="InterPro" id="IPR035926">
    <property type="entry name" value="NusB-like_sf"/>
</dbReference>
<comment type="similarity">
    <text evidence="1 6">Belongs to the NusB family.</text>
</comment>
<dbReference type="NCBIfam" id="TIGR01951">
    <property type="entry name" value="nusB"/>
    <property type="match status" value="1"/>
</dbReference>
<dbReference type="HAMAP" id="MF_00073">
    <property type="entry name" value="NusB"/>
    <property type="match status" value="1"/>
</dbReference>
<evidence type="ECO:0000256" key="1">
    <source>
        <dbReference type="ARBA" id="ARBA00005952"/>
    </source>
</evidence>
<dbReference type="GO" id="GO:0003723">
    <property type="term" value="F:RNA binding"/>
    <property type="evidence" value="ECO:0007669"/>
    <property type="project" value="UniProtKB-UniRule"/>
</dbReference>
<dbReference type="STRING" id="663278.Ethha_1208"/>
<dbReference type="GO" id="GO:0005829">
    <property type="term" value="C:cytosol"/>
    <property type="evidence" value="ECO:0007669"/>
    <property type="project" value="TreeGrafter"/>
</dbReference>
<keyword evidence="9" id="KW-1185">Reference proteome</keyword>
<keyword evidence="3 6" id="KW-0694">RNA-binding</keyword>
<accession>E6U5K0</accession>